<reference evidence="2" key="2">
    <citation type="journal article" date="2023" name="IMA Fungus">
        <title>Comparative genomic study of the Penicillium genus elucidates a diverse pangenome and 15 lateral gene transfer events.</title>
        <authorList>
            <person name="Petersen C."/>
            <person name="Sorensen T."/>
            <person name="Nielsen M.R."/>
            <person name="Sondergaard T.E."/>
            <person name="Sorensen J.L."/>
            <person name="Fitzpatrick D.A."/>
            <person name="Frisvad J.C."/>
            <person name="Nielsen K.L."/>
        </authorList>
    </citation>
    <scope>NUCLEOTIDE SEQUENCE</scope>
    <source>
        <strain evidence="2">IBT 19713</strain>
    </source>
</reference>
<dbReference type="EMBL" id="JAPQKS010000001">
    <property type="protein sequence ID" value="KAJ5249110.1"/>
    <property type="molecule type" value="Genomic_DNA"/>
</dbReference>
<feature type="transmembrane region" description="Helical" evidence="1">
    <location>
        <begin position="55"/>
        <end position="72"/>
    </location>
</feature>
<keyword evidence="1" id="KW-1133">Transmembrane helix</keyword>
<evidence type="ECO:0000256" key="1">
    <source>
        <dbReference type="SAM" id="Phobius"/>
    </source>
</evidence>
<protein>
    <recommendedName>
        <fullName evidence="4">Monooxygenase</fullName>
    </recommendedName>
</protein>
<sequence length="293" mass="33245">MLPSLGQRNPLGSPESGRTLGRNLLRDQLPLTTWILIGAVAQSAAVLLIPKVYAVLPAIFIFAYQVLDIFLMHKGYTRNRFMDKIVKGKFTGQIPSREGVFSSKPSNETVVCFLLIVRGNHPLGIFSEGFKDISRLAREMFKELNKNPHEHGFLGSKALLGAEESTSKNHLVNLMYFRSLEDVHKFAHGPLHAEAWRWWASTGKNYGYITIGHELYASTQNNWENIYVDSELYGLPSTVTRVKKLSENGQETDGEWENVHPVIDARRGKLAKQYGRVDRTRPDVPEVQFDEKY</sequence>
<accession>A0A9W9TZH0</accession>
<feature type="transmembrane region" description="Helical" evidence="1">
    <location>
        <begin position="31"/>
        <end position="49"/>
    </location>
</feature>
<proteinExistence type="predicted"/>
<keyword evidence="1" id="KW-0812">Transmembrane</keyword>
<keyword evidence="3" id="KW-1185">Reference proteome</keyword>
<dbReference type="InterPro" id="IPR011008">
    <property type="entry name" value="Dimeric_a/b-barrel"/>
</dbReference>
<dbReference type="AlphaFoldDB" id="A0A9W9TZH0"/>
<dbReference type="Pfam" id="PF13826">
    <property type="entry name" value="Monooxy_af470-like"/>
    <property type="match status" value="1"/>
</dbReference>
<dbReference type="InterPro" id="IPR025444">
    <property type="entry name" value="Monooxy_af470"/>
</dbReference>
<name>A0A9W9TZH0_9EURO</name>
<evidence type="ECO:0008006" key="4">
    <source>
        <dbReference type="Google" id="ProtNLM"/>
    </source>
</evidence>
<organism evidence="2 3">
    <name type="scientific">Penicillium chermesinum</name>
    <dbReference type="NCBI Taxonomy" id="63820"/>
    <lineage>
        <taxon>Eukaryota</taxon>
        <taxon>Fungi</taxon>
        <taxon>Dikarya</taxon>
        <taxon>Ascomycota</taxon>
        <taxon>Pezizomycotina</taxon>
        <taxon>Eurotiomycetes</taxon>
        <taxon>Eurotiomycetidae</taxon>
        <taxon>Eurotiales</taxon>
        <taxon>Aspergillaceae</taxon>
        <taxon>Penicillium</taxon>
    </lineage>
</organism>
<keyword evidence="1" id="KW-0472">Membrane</keyword>
<dbReference type="RefSeq" id="XP_058335889.1">
    <property type="nucleotide sequence ID" value="XM_058469858.1"/>
</dbReference>
<dbReference type="SUPFAM" id="SSF54909">
    <property type="entry name" value="Dimeric alpha+beta barrel"/>
    <property type="match status" value="1"/>
</dbReference>
<gene>
    <name evidence="2" type="ORF">N7468_000561</name>
</gene>
<evidence type="ECO:0000313" key="2">
    <source>
        <dbReference type="EMBL" id="KAJ5249110.1"/>
    </source>
</evidence>
<dbReference type="Proteomes" id="UP001150941">
    <property type="component" value="Unassembled WGS sequence"/>
</dbReference>
<reference evidence="2" key="1">
    <citation type="submission" date="2022-11" db="EMBL/GenBank/DDBJ databases">
        <authorList>
            <person name="Petersen C."/>
        </authorList>
    </citation>
    <scope>NUCLEOTIDE SEQUENCE</scope>
    <source>
        <strain evidence="2">IBT 19713</strain>
    </source>
</reference>
<dbReference type="GeneID" id="83197161"/>
<evidence type="ECO:0000313" key="3">
    <source>
        <dbReference type="Proteomes" id="UP001150941"/>
    </source>
</evidence>
<dbReference type="OrthoDB" id="3202396at2759"/>
<comment type="caution">
    <text evidence="2">The sequence shown here is derived from an EMBL/GenBank/DDBJ whole genome shotgun (WGS) entry which is preliminary data.</text>
</comment>